<dbReference type="AlphaFoldDB" id="A0A7W3QIN5"/>
<evidence type="ECO:0000259" key="1">
    <source>
        <dbReference type="Pfam" id="PF19969"/>
    </source>
</evidence>
<dbReference type="Gene3D" id="2.40.10.120">
    <property type="match status" value="1"/>
</dbReference>
<dbReference type="InterPro" id="IPR045453">
    <property type="entry name" value="VMAP-M8"/>
</dbReference>
<dbReference type="RefSeq" id="WP_182841240.1">
    <property type="nucleotide sequence ID" value="NZ_BAAALP010000015.1"/>
</dbReference>
<feature type="domain" description="vWA-MoxR associated protein middle region 8" evidence="1">
    <location>
        <begin position="196"/>
        <end position="281"/>
    </location>
</feature>
<reference evidence="3 4" key="1">
    <citation type="submission" date="2020-08" db="EMBL/GenBank/DDBJ databases">
        <title>Genomic Encyclopedia of Type Strains, Phase IV (KMG-IV): sequencing the most valuable type-strain genomes for metagenomic binning, comparative biology and taxonomic classification.</title>
        <authorList>
            <person name="Goeker M."/>
        </authorList>
    </citation>
    <scope>NUCLEOTIDE SEQUENCE [LARGE SCALE GENOMIC DNA]</scope>
    <source>
        <strain evidence="3 4">DSM 44197</strain>
    </source>
</reference>
<dbReference type="EMBL" id="JACJIA010000001">
    <property type="protein sequence ID" value="MBA8948629.1"/>
    <property type="molecule type" value="Genomic_DNA"/>
</dbReference>
<dbReference type="Pfam" id="PF13365">
    <property type="entry name" value="Trypsin_2"/>
    <property type="match status" value="1"/>
</dbReference>
<organism evidence="3 4">
    <name type="scientific">Actinomadura namibiensis</name>
    <dbReference type="NCBI Taxonomy" id="182080"/>
    <lineage>
        <taxon>Bacteria</taxon>
        <taxon>Bacillati</taxon>
        <taxon>Actinomycetota</taxon>
        <taxon>Actinomycetes</taxon>
        <taxon>Streptosporangiales</taxon>
        <taxon>Thermomonosporaceae</taxon>
        <taxon>Actinomadura</taxon>
    </lineage>
</organism>
<dbReference type="InterPro" id="IPR009003">
    <property type="entry name" value="Peptidase_S1_PA"/>
</dbReference>
<comment type="caution">
    <text evidence="3">The sequence shown here is derived from an EMBL/GenBank/DDBJ whole genome shotgun (WGS) entry which is preliminary data.</text>
</comment>
<feature type="domain" description="vWA-MoxR associated protein C-terminal" evidence="2">
    <location>
        <begin position="307"/>
        <end position="536"/>
    </location>
</feature>
<gene>
    <name evidence="3" type="ORF">HNR61_000227</name>
</gene>
<evidence type="ECO:0000313" key="3">
    <source>
        <dbReference type="EMBL" id="MBA8948629.1"/>
    </source>
</evidence>
<dbReference type="PANTHER" id="PTHR43019">
    <property type="entry name" value="SERINE ENDOPROTEASE DEGS"/>
    <property type="match status" value="1"/>
</dbReference>
<name>A0A7W3QIN5_ACTNM</name>
<protein>
    <recommendedName>
        <fullName evidence="5">Serine protease</fullName>
    </recommendedName>
</protein>
<accession>A0A7W3QIN5</accession>
<dbReference type="Proteomes" id="UP000572680">
    <property type="component" value="Unassembled WGS sequence"/>
</dbReference>
<dbReference type="Pfam" id="PF19969">
    <property type="entry name" value="VMAP-M8"/>
    <property type="match status" value="1"/>
</dbReference>
<dbReference type="Pfam" id="PF20028">
    <property type="entry name" value="VMAP-C"/>
    <property type="match status" value="1"/>
</dbReference>
<dbReference type="InterPro" id="IPR045450">
    <property type="entry name" value="VMAP_C"/>
</dbReference>
<sequence length="548" mass="60957">MGGGEWHAWVEAGPSRGAAFLVAPGKLLTCAHVVRGCAEARVGLADLPPLTARVRRCGDWTRQNDPGDVAVLELPHEMGPDPAEMAAPDALLDPRTWHSDLRVYGFPGSDRQIRYATVRTAADMVQHREWWQVRARHGDRIEAGYSGGAVYDPYSGRVVGMLTDVDPDDPDDERRRGAVGRMLPIGTLRRYWEELDDHLPLTWLDAAARRELRRALAGLPADPAAAARVLDLPPTRPLRSAWDAARYIAEGFDEERLARYLAASSPGVPRLAEWRRRHLPAPERTGRAEPASIIVRLERMTHGHDVTVQTWIDGAPGPSGDTVRVAAEKDVRQAVERSVEAIGPVVDDRPDLDWMIEFAVPAHWLGKPFEDWYLNRGRRLRMRGYPVVVRDVTRLRPEPFLRDQARRRWKRLRDPGNPYQVDCRPPAPGAFRDLLEAHDHLGLLVYGSSPGRAHLKAALDLAVPVMLWPRGRCADADHADCSGHRTRRTLVGRVAGVDPGGLPGAVHELRREALRHKALGCGPHCGDALTLLWDDPSRLPDPPLAMEV</sequence>
<evidence type="ECO:0008006" key="5">
    <source>
        <dbReference type="Google" id="ProtNLM"/>
    </source>
</evidence>
<dbReference type="PANTHER" id="PTHR43019:SF23">
    <property type="entry name" value="PROTEASE DO-LIKE 5, CHLOROPLASTIC"/>
    <property type="match status" value="1"/>
</dbReference>
<dbReference type="SUPFAM" id="SSF50494">
    <property type="entry name" value="Trypsin-like serine proteases"/>
    <property type="match status" value="1"/>
</dbReference>
<evidence type="ECO:0000313" key="4">
    <source>
        <dbReference type="Proteomes" id="UP000572680"/>
    </source>
</evidence>
<keyword evidence="4" id="KW-1185">Reference proteome</keyword>
<proteinExistence type="predicted"/>
<evidence type="ECO:0000259" key="2">
    <source>
        <dbReference type="Pfam" id="PF20028"/>
    </source>
</evidence>